<keyword evidence="2" id="KW-1185">Reference proteome</keyword>
<protein>
    <submittedName>
        <fullName evidence="1">(Mediterranean fruit fly) hypothetical protein</fullName>
    </submittedName>
</protein>
<reference evidence="1" key="1">
    <citation type="submission" date="2020-11" db="EMBL/GenBank/DDBJ databases">
        <authorList>
            <person name="Whitehead M."/>
        </authorList>
    </citation>
    <scope>NUCLEOTIDE SEQUENCE</scope>
    <source>
        <strain evidence="1">EGII</strain>
    </source>
</reference>
<comment type="caution">
    <text evidence="1">The sequence shown here is derived from an EMBL/GenBank/DDBJ whole genome shotgun (WGS) entry which is preliminary data.</text>
</comment>
<dbReference type="AlphaFoldDB" id="A0A811UPH2"/>
<organism evidence="1 2">
    <name type="scientific">Ceratitis capitata</name>
    <name type="common">Mediterranean fruit fly</name>
    <name type="synonym">Tephritis capitata</name>
    <dbReference type="NCBI Taxonomy" id="7213"/>
    <lineage>
        <taxon>Eukaryota</taxon>
        <taxon>Metazoa</taxon>
        <taxon>Ecdysozoa</taxon>
        <taxon>Arthropoda</taxon>
        <taxon>Hexapoda</taxon>
        <taxon>Insecta</taxon>
        <taxon>Pterygota</taxon>
        <taxon>Neoptera</taxon>
        <taxon>Endopterygota</taxon>
        <taxon>Diptera</taxon>
        <taxon>Brachycera</taxon>
        <taxon>Muscomorpha</taxon>
        <taxon>Tephritoidea</taxon>
        <taxon>Tephritidae</taxon>
        <taxon>Ceratitis</taxon>
        <taxon>Ceratitis</taxon>
    </lineage>
</organism>
<evidence type="ECO:0000313" key="1">
    <source>
        <dbReference type="EMBL" id="CAD7000218.1"/>
    </source>
</evidence>
<evidence type="ECO:0000313" key="2">
    <source>
        <dbReference type="Proteomes" id="UP000606786"/>
    </source>
</evidence>
<dbReference type="EMBL" id="CAJHJT010000012">
    <property type="protein sequence ID" value="CAD7000218.1"/>
    <property type="molecule type" value="Genomic_DNA"/>
</dbReference>
<gene>
    <name evidence="1" type="ORF">CCAP1982_LOCUS8710</name>
</gene>
<dbReference type="Proteomes" id="UP000606786">
    <property type="component" value="Unassembled WGS sequence"/>
</dbReference>
<name>A0A811UPH2_CERCA</name>
<accession>A0A811UPH2</accession>
<proteinExistence type="predicted"/>
<sequence>MSLAQYIWEDIERRKIINKVFNRVHASSALALRMPADNSFVAVKKRIPASLNAVITTASQTEKDEYKEWKKLCRQE</sequence>